<comment type="subcellular location">
    <subcellularLocation>
        <location evidence="1">Secreted</location>
    </subcellularLocation>
</comment>
<dbReference type="STRING" id="1117702.AQZ52_08010"/>
<dbReference type="PROSITE" id="PS00330">
    <property type="entry name" value="HEMOLYSIN_CALCIUM"/>
    <property type="match status" value="8"/>
</dbReference>
<sequence>MVEIVKAGSEFLVNSQVTGFQDQPSITGLASGGFVATWVDYSAASGLGVAKAQLYSAAGAKVGGEFAVAAGAGTDQSFPTVASLASGGFVVTWTEAGVQSDYKIKAQVYDAAGAVAAPAFLVNSQTWTQQGGNNLPGNHNPTITGLAGGGFVVTWQDYAGTAGDASGAGVLAQVYNAAGAAQGSAVRVNTQTTGDQTQPSVTSLVGGGFVVTWMDGNANSTAMKAQLFSAAGAKVGGEILVDAEAQSDQALPVVTGLAGGGFAVAWQDSSPAPGEPDTLIRAAIFSAAGAKVGTSLLVSDTAAGERDFPSITSLPDGGFVVTWQHFVSPTDSDIKAQIFDVSGSKVGTEMLINTVTAGYQEHPVISGIGGGFVIAWGDGSGLGGDADGTSIKAQVYTVSSYNVMTGTEGVDTLTGTGRDDHIIGLGGNDTLTGLGGNDLLDGGAGADTMAGGLGDDIYVVDNAGDVVTEQAGQGTDTVQTTLASYTLGANVENLTFTDNAAHTGTGNALNNVLTGGGGADNLNGGAGADRMVGGAGNDTYTVDNAGDVVVENGGEGTDTVSASITWTLGANVENLTLSGSAAINGIGNADANVITGNAAANVLAGLGGNDTLNGGAGADTMAGGLGDDSYVVDNAGDVTTEAAGEGTDLVTASITWTLGANLENLTLSGSTAINGTGNGSANVITGNAAANVLTGLGGNDTLNGGAGNDTMVGGLGDDSYVVDSTGDVVTELAGEGTDLVTSAITWTLGANVENLTLSGSAAINGTGNGDANVITGNAAANTLTGLGGNDTLNGGAGTDILIGGLGDDTYVVDNIGDVVTEAAGQGTDTVQTALSSYTLAANVENLIFTNGSNHTGVGNALANVITGNAGNDTLDGGAGADTLLGGIGNDSYVIDNAGDAVNELAGQGTDLVTASVSYTLSANVENLTLSGSGAISGTGNADANVITGNSGGNTLTGLGGNDTLVGGTGADTLIGGQGNDTYVVDNSGDVVTELAGEGTDLVQTTLATYALTANVENLTFTNASAHTGTGNALANTIIGNAGNDTLNGGAGADTLIGGAGNDSYVVDVAGDVVTEQAAQGTDLVTASLTWTLGANLENLTLSGTAAINGTGNGDANVLTGNAAVNVLTGLAGNDTLNGGAGNDTLIGGLGDDIYVVDAAGDVVTEAAGEGIDTVQTTLASYTLGANVENLTFTNSAVHTGIGNALANVITGNSASNTLSGLDGDDTLIGGLGNDTLQGGAGSDRLVGGAGKDILNGGAGADTFVFDTAPNSASNLDTVQDFASGSDVLSFSRAIYTGFAAAGAMGADAFWSGAGVNAAHDVTDRFIYNTTTGVLWYDADGTGSAAAVQVAVLTGTPALAFSDFLITA</sequence>
<gene>
    <name evidence="3" type="ORF">AQZ52_08010</name>
</gene>
<protein>
    <recommendedName>
        <fullName evidence="5">Calcium-binding protein</fullName>
    </recommendedName>
</protein>
<keyword evidence="4" id="KW-1185">Reference proteome</keyword>
<dbReference type="RefSeq" id="WP_067908214.1">
    <property type="nucleotide sequence ID" value="NZ_KQ954244.1"/>
</dbReference>
<evidence type="ECO:0000256" key="1">
    <source>
        <dbReference type="ARBA" id="ARBA00004613"/>
    </source>
</evidence>
<dbReference type="Proteomes" id="UP000058012">
    <property type="component" value="Unassembled WGS sequence"/>
</dbReference>
<dbReference type="InterPro" id="IPR001343">
    <property type="entry name" value="Hemolysn_Ca-bd"/>
</dbReference>
<dbReference type="GO" id="GO:0005509">
    <property type="term" value="F:calcium ion binding"/>
    <property type="evidence" value="ECO:0007669"/>
    <property type="project" value="InterPro"/>
</dbReference>
<proteinExistence type="predicted"/>
<dbReference type="PRINTS" id="PR00313">
    <property type="entry name" value="CABNDNGRPT"/>
</dbReference>
<evidence type="ECO:0000256" key="2">
    <source>
        <dbReference type="ARBA" id="ARBA00022525"/>
    </source>
</evidence>
<reference evidence="3 4" key="1">
    <citation type="submission" date="2015-10" db="EMBL/GenBank/DDBJ databases">
        <title>Draft genome sequence of Novosphingobium fuchskuhlense DSM 25065 isolated from a surface water sample of the southwest basin of Lake Grosse Fuchskuhle.</title>
        <authorList>
            <person name="Ruckert C."/>
            <person name="Winkler A."/>
            <person name="Glaeser J."/>
            <person name="Grossart H.-P."/>
            <person name="Kalinowski J."/>
            <person name="Glaeser S."/>
        </authorList>
    </citation>
    <scope>NUCLEOTIDE SEQUENCE [LARGE SCALE GENOMIC DNA]</scope>
    <source>
        <strain evidence="3 4">FNE08-7</strain>
    </source>
</reference>
<dbReference type="PANTHER" id="PTHR38340">
    <property type="entry name" value="S-LAYER PROTEIN"/>
    <property type="match status" value="1"/>
</dbReference>
<dbReference type="PANTHER" id="PTHR38340:SF1">
    <property type="entry name" value="S-LAYER PROTEIN"/>
    <property type="match status" value="1"/>
</dbReference>
<dbReference type="InterPro" id="IPR018511">
    <property type="entry name" value="Hemolysin-typ_Ca-bd_CS"/>
</dbReference>
<dbReference type="InterPro" id="IPR050557">
    <property type="entry name" value="RTX_toxin/Mannuronan_C5-epim"/>
</dbReference>
<organism evidence="3 4">
    <name type="scientific">Novosphingobium fuchskuhlense</name>
    <dbReference type="NCBI Taxonomy" id="1117702"/>
    <lineage>
        <taxon>Bacteria</taxon>
        <taxon>Pseudomonadati</taxon>
        <taxon>Pseudomonadota</taxon>
        <taxon>Alphaproteobacteria</taxon>
        <taxon>Sphingomonadales</taxon>
        <taxon>Sphingomonadaceae</taxon>
        <taxon>Novosphingobium</taxon>
    </lineage>
</organism>
<evidence type="ECO:0000313" key="4">
    <source>
        <dbReference type="Proteomes" id="UP000058012"/>
    </source>
</evidence>
<comment type="caution">
    <text evidence="3">The sequence shown here is derived from an EMBL/GenBank/DDBJ whole genome shotgun (WGS) entry which is preliminary data.</text>
</comment>
<accession>A0A117UW79</accession>
<dbReference type="Pfam" id="PF00353">
    <property type="entry name" value="HemolysinCabind"/>
    <property type="match status" value="10"/>
</dbReference>
<dbReference type="InterPro" id="IPR011049">
    <property type="entry name" value="Serralysin-like_metalloprot_C"/>
</dbReference>
<keyword evidence="2" id="KW-0964">Secreted</keyword>
<dbReference type="GO" id="GO:0005576">
    <property type="term" value="C:extracellular region"/>
    <property type="evidence" value="ECO:0007669"/>
    <property type="project" value="UniProtKB-SubCell"/>
</dbReference>
<dbReference type="SUPFAM" id="SSF51120">
    <property type="entry name" value="beta-Roll"/>
    <property type="match status" value="8"/>
</dbReference>
<evidence type="ECO:0008006" key="5">
    <source>
        <dbReference type="Google" id="ProtNLM"/>
    </source>
</evidence>
<dbReference type="EMBL" id="LLZS01000005">
    <property type="protein sequence ID" value="KUR71978.1"/>
    <property type="molecule type" value="Genomic_DNA"/>
</dbReference>
<name>A0A117UW79_9SPHN</name>
<dbReference type="Gene3D" id="2.150.10.10">
    <property type="entry name" value="Serralysin-like metalloprotease, C-terminal"/>
    <property type="match status" value="9"/>
</dbReference>
<evidence type="ECO:0000313" key="3">
    <source>
        <dbReference type="EMBL" id="KUR71978.1"/>
    </source>
</evidence>
<dbReference type="OrthoDB" id="7482882at2"/>